<reference evidence="2 3" key="1">
    <citation type="journal article" date="2014" name="Am. J. Bot.">
        <title>Genome assembly and annotation for red clover (Trifolium pratense; Fabaceae).</title>
        <authorList>
            <person name="Istvanek J."/>
            <person name="Jaros M."/>
            <person name="Krenek A."/>
            <person name="Repkova J."/>
        </authorList>
    </citation>
    <scope>NUCLEOTIDE SEQUENCE [LARGE SCALE GENOMIC DNA]</scope>
    <source>
        <strain evidence="3">cv. Tatra</strain>
        <tissue evidence="2">Young leaves</tissue>
    </source>
</reference>
<organism evidence="2 3">
    <name type="scientific">Trifolium pratense</name>
    <name type="common">Red clover</name>
    <dbReference type="NCBI Taxonomy" id="57577"/>
    <lineage>
        <taxon>Eukaryota</taxon>
        <taxon>Viridiplantae</taxon>
        <taxon>Streptophyta</taxon>
        <taxon>Embryophyta</taxon>
        <taxon>Tracheophyta</taxon>
        <taxon>Spermatophyta</taxon>
        <taxon>Magnoliopsida</taxon>
        <taxon>eudicotyledons</taxon>
        <taxon>Gunneridae</taxon>
        <taxon>Pentapetalae</taxon>
        <taxon>rosids</taxon>
        <taxon>fabids</taxon>
        <taxon>Fabales</taxon>
        <taxon>Fabaceae</taxon>
        <taxon>Papilionoideae</taxon>
        <taxon>50 kb inversion clade</taxon>
        <taxon>NPAAA clade</taxon>
        <taxon>Hologalegina</taxon>
        <taxon>IRL clade</taxon>
        <taxon>Trifolieae</taxon>
        <taxon>Trifolium</taxon>
    </lineage>
</organism>
<dbReference type="STRING" id="57577.A0A2K3MQM4"/>
<dbReference type="InterPro" id="IPR001932">
    <property type="entry name" value="PPM-type_phosphatase-like_dom"/>
</dbReference>
<evidence type="ECO:0000313" key="3">
    <source>
        <dbReference type="Proteomes" id="UP000236291"/>
    </source>
</evidence>
<dbReference type="SUPFAM" id="SSF81606">
    <property type="entry name" value="PP2C-like"/>
    <property type="match status" value="1"/>
</dbReference>
<dbReference type="Proteomes" id="UP000236291">
    <property type="component" value="Unassembled WGS sequence"/>
</dbReference>
<dbReference type="ExpressionAtlas" id="A0A2K3MQM4">
    <property type="expression patterns" value="baseline"/>
</dbReference>
<proteinExistence type="predicted"/>
<reference evidence="2 3" key="2">
    <citation type="journal article" date="2017" name="Front. Plant Sci.">
        <title>Gene Classification and Mining of Molecular Markers Useful in Red Clover (Trifolium pratense) Breeding.</title>
        <authorList>
            <person name="Istvanek J."/>
            <person name="Dluhosova J."/>
            <person name="Dluhos P."/>
            <person name="Patkova L."/>
            <person name="Nedelnik J."/>
            <person name="Repkova J."/>
        </authorList>
    </citation>
    <scope>NUCLEOTIDE SEQUENCE [LARGE SCALE GENOMIC DNA]</scope>
    <source>
        <strain evidence="3">cv. Tatra</strain>
        <tissue evidence="2">Young leaves</tissue>
    </source>
</reference>
<dbReference type="InterPro" id="IPR036457">
    <property type="entry name" value="PPM-type-like_dom_sf"/>
</dbReference>
<dbReference type="EMBL" id="ASHM01011200">
    <property type="protein sequence ID" value="PNX93105.1"/>
    <property type="molecule type" value="Genomic_DNA"/>
</dbReference>
<evidence type="ECO:0000259" key="1">
    <source>
        <dbReference type="PROSITE" id="PS51746"/>
    </source>
</evidence>
<feature type="non-terminal residue" evidence="2">
    <location>
        <position position="169"/>
    </location>
</feature>
<gene>
    <name evidence="2" type="ORF">L195_g016254</name>
</gene>
<name>A0A2K3MQM4_TRIPR</name>
<feature type="domain" description="PPM-type phosphatase" evidence="1">
    <location>
        <begin position="41"/>
        <end position="169"/>
    </location>
</feature>
<dbReference type="PROSITE" id="PS51746">
    <property type="entry name" value="PPM_2"/>
    <property type="match status" value="1"/>
</dbReference>
<dbReference type="Pfam" id="PF00481">
    <property type="entry name" value="PP2C"/>
    <property type="match status" value="1"/>
</dbReference>
<dbReference type="AlphaFoldDB" id="A0A2K3MQM4"/>
<comment type="caution">
    <text evidence="2">The sequence shown here is derived from an EMBL/GenBank/DDBJ whole genome shotgun (WGS) entry which is preliminary data.</text>
</comment>
<sequence>MASFLNNLFSSPYKKYNFKDEQFNKDPLAWSRPLVRHHCGEFSMAAIQANTDMEDESQVEVGTDALFVGVYDGHKGDAASIYLIDHIFTELLRMIQQNNNSMNEIILRQVVDQMETDFNEFARNSFEQHHEVQNSFVSSGCLICIIWKGTLFVANVGDSRAILGSQKGI</sequence>
<dbReference type="GO" id="GO:0004722">
    <property type="term" value="F:protein serine/threonine phosphatase activity"/>
    <property type="evidence" value="ECO:0007669"/>
    <property type="project" value="InterPro"/>
</dbReference>
<dbReference type="InterPro" id="IPR015655">
    <property type="entry name" value="PP2C"/>
</dbReference>
<evidence type="ECO:0000313" key="2">
    <source>
        <dbReference type="EMBL" id="PNX93105.1"/>
    </source>
</evidence>
<protein>
    <recommendedName>
        <fullName evidence="1">PPM-type phosphatase domain-containing protein</fullName>
    </recommendedName>
</protein>
<dbReference type="PANTHER" id="PTHR47992">
    <property type="entry name" value="PROTEIN PHOSPHATASE"/>
    <property type="match status" value="1"/>
</dbReference>
<dbReference type="Gene3D" id="3.60.40.10">
    <property type="entry name" value="PPM-type phosphatase domain"/>
    <property type="match status" value="1"/>
</dbReference>
<accession>A0A2K3MQM4</accession>